<keyword evidence="10" id="KW-0812">Transmembrane</keyword>
<keyword evidence="12" id="KW-1185">Reference proteome</keyword>
<evidence type="ECO:0000313" key="11">
    <source>
        <dbReference type="EMBL" id="OJD40377.1"/>
    </source>
</evidence>
<dbReference type="GO" id="GO:0016705">
    <property type="term" value="F:oxidoreductase activity, acting on paired donors, with incorporation or reduction of molecular oxygen"/>
    <property type="evidence" value="ECO:0007669"/>
    <property type="project" value="InterPro"/>
</dbReference>
<evidence type="ECO:0000256" key="4">
    <source>
        <dbReference type="ARBA" id="ARBA00022723"/>
    </source>
</evidence>
<proteinExistence type="inferred from homology"/>
<dbReference type="PANTHER" id="PTHR46206">
    <property type="entry name" value="CYTOCHROME P450"/>
    <property type="match status" value="1"/>
</dbReference>
<dbReference type="Proteomes" id="UP000183809">
    <property type="component" value="Unassembled WGS sequence"/>
</dbReference>
<reference evidence="11 12" key="1">
    <citation type="submission" date="2016-10" db="EMBL/GenBank/DDBJ databases">
        <title>Proteomics and genomics reveal pathogen-plant mechanisms compatible with a hemibiotrophic lifestyle of Diplodia corticola.</title>
        <authorList>
            <person name="Fernandes I."/>
            <person name="De Jonge R."/>
            <person name="Van De Peer Y."/>
            <person name="Devreese B."/>
            <person name="Alves A."/>
            <person name="Esteves A.C."/>
        </authorList>
    </citation>
    <scope>NUCLEOTIDE SEQUENCE [LARGE SCALE GENOMIC DNA]</scope>
    <source>
        <strain evidence="11 12">CBS 112549</strain>
    </source>
</reference>
<dbReference type="SUPFAM" id="SSF48264">
    <property type="entry name" value="Cytochrome P450"/>
    <property type="match status" value="1"/>
</dbReference>
<dbReference type="PROSITE" id="PS00086">
    <property type="entry name" value="CYTOCHROME_P450"/>
    <property type="match status" value="1"/>
</dbReference>
<dbReference type="AlphaFoldDB" id="A0A1J9RIT3"/>
<comment type="similarity">
    <text evidence="2 9">Belongs to the cytochrome P450 family.</text>
</comment>
<gene>
    <name evidence="11" type="ORF">BKCO1_1000530</name>
</gene>
<keyword evidence="5 9" id="KW-0560">Oxidoreductase</keyword>
<dbReference type="PRINTS" id="PR00465">
    <property type="entry name" value="EP450IV"/>
</dbReference>
<feature type="binding site" description="axial binding residue" evidence="8">
    <location>
        <position position="473"/>
    </location>
    <ligand>
        <name>heme</name>
        <dbReference type="ChEBI" id="CHEBI:30413"/>
    </ligand>
    <ligandPart>
        <name>Fe</name>
        <dbReference type="ChEBI" id="CHEBI:18248"/>
    </ligandPart>
</feature>
<comment type="caution">
    <text evidence="11">The sequence shown here is derived from an EMBL/GenBank/DDBJ whole genome shotgun (WGS) entry which is preliminary data.</text>
</comment>
<protein>
    <submittedName>
        <fullName evidence="11">Cytochrome p450</fullName>
    </submittedName>
</protein>
<keyword evidence="10" id="KW-0472">Membrane</keyword>
<dbReference type="OrthoDB" id="1844152at2759"/>
<name>A0A1J9RIT3_9PEZI</name>
<keyword evidence="3 8" id="KW-0349">Heme</keyword>
<evidence type="ECO:0000256" key="6">
    <source>
        <dbReference type="ARBA" id="ARBA00023004"/>
    </source>
</evidence>
<dbReference type="InterPro" id="IPR001128">
    <property type="entry name" value="Cyt_P450"/>
</dbReference>
<organism evidence="11 12">
    <name type="scientific">Diplodia corticola</name>
    <dbReference type="NCBI Taxonomy" id="236234"/>
    <lineage>
        <taxon>Eukaryota</taxon>
        <taxon>Fungi</taxon>
        <taxon>Dikarya</taxon>
        <taxon>Ascomycota</taxon>
        <taxon>Pezizomycotina</taxon>
        <taxon>Dothideomycetes</taxon>
        <taxon>Dothideomycetes incertae sedis</taxon>
        <taxon>Botryosphaeriales</taxon>
        <taxon>Botryosphaeriaceae</taxon>
        <taxon>Diplodia</taxon>
    </lineage>
</organism>
<dbReference type="STRING" id="236234.A0A1J9RIT3"/>
<keyword evidence="10" id="KW-1133">Transmembrane helix</keyword>
<feature type="transmembrane region" description="Helical" evidence="10">
    <location>
        <begin position="20"/>
        <end position="39"/>
    </location>
</feature>
<evidence type="ECO:0000256" key="9">
    <source>
        <dbReference type="RuleBase" id="RU000461"/>
    </source>
</evidence>
<evidence type="ECO:0000313" key="12">
    <source>
        <dbReference type="Proteomes" id="UP000183809"/>
    </source>
</evidence>
<dbReference type="GO" id="GO:0020037">
    <property type="term" value="F:heme binding"/>
    <property type="evidence" value="ECO:0007669"/>
    <property type="project" value="InterPro"/>
</dbReference>
<dbReference type="GO" id="GO:0005506">
    <property type="term" value="F:iron ion binding"/>
    <property type="evidence" value="ECO:0007669"/>
    <property type="project" value="InterPro"/>
</dbReference>
<evidence type="ECO:0000256" key="3">
    <source>
        <dbReference type="ARBA" id="ARBA00022617"/>
    </source>
</evidence>
<sequence>MADTLRLALASRLPTAQSPPGLLGSVAVTILTLLVVYVIKFAPRDDKIIPSYEVVGMSKRDTFSEAQKRYSTSSRAILQEGLTRIRNAFQVYTPVGPVIVLPKRYTEEIKNHKQLSFAKNVEKSTFGTLPATSLMPGMAGFMFGAHRLEVMAGTARMQLTQSLGKITARLSEETAMAIDEYFPSNKGDWNNIVFYPTAVRLVSRLSALVFLGDEICRNEEWLHVSGQYAIDGIDFIRALRSWPAILQPIAQFFLPERRKICKHEKMARKIIQPVVDKRKREAMEDAKAGRPPKEYTDALQWLQDAMDKSGRKFDIVGGQLGLGLASIHTTSMALTRAIFDLCDNPEWVQPLRDEVKQVLAEDGGWKKTTLHKMKLMDSVLKESQRRNPVHFTIMTRIAEADVDLSGGVHVRKGDMITVTTTETMMDPAVFPEPERFIGDRFLKLRQIPGNENKWQYVTTSADHIGFGHGAHACPGRFFAGNELKIVLAHMLMKYDWAFAPGHDSRNIELAQDIIPNPVAELMFKERNKDNGS</sequence>
<dbReference type="InterPro" id="IPR002403">
    <property type="entry name" value="Cyt_P450_E_grp-IV"/>
</dbReference>
<evidence type="ECO:0000256" key="1">
    <source>
        <dbReference type="ARBA" id="ARBA00001971"/>
    </source>
</evidence>
<dbReference type="RefSeq" id="XP_020135220.1">
    <property type="nucleotide sequence ID" value="XM_020269938.1"/>
</dbReference>
<accession>A0A1J9RIT3</accession>
<comment type="cofactor">
    <cofactor evidence="1 8">
        <name>heme</name>
        <dbReference type="ChEBI" id="CHEBI:30413"/>
    </cofactor>
</comment>
<dbReference type="PANTHER" id="PTHR46206:SF2">
    <property type="entry name" value="CYTOCHROME P450 MONOOXYGENASE AUSG-RELATED"/>
    <property type="match status" value="1"/>
</dbReference>
<keyword evidence="6 8" id="KW-0408">Iron</keyword>
<evidence type="ECO:0000256" key="2">
    <source>
        <dbReference type="ARBA" id="ARBA00010617"/>
    </source>
</evidence>
<evidence type="ECO:0000256" key="10">
    <source>
        <dbReference type="SAM" id="Phobius"/>
    </source>
</evidence>
<dbReference type="InterPro" id="IPR017972">
    <property type="entry name" value="Cyt_P450_CS"/>
</dbReference>
<dbReference type="EMBL" id="MNUE01000001">
    <property type="protein sequence ID" value="OJD40377.1"/>
    <property type="molecule type" value="Genomic_DNA"/>
</dbReference>
<keyword evidence="4 8" id="KW-0479">Metal-binding</keyword>
<dbReference type="GeneID" id="31010197"/>
<dbReference type="Gene3D" id="1.10.630.10">
    <property type="entry name" value="Cytochrome P450"/>
    <property type="match status" value="1"/>
</dbReference>
<keyword evidence="7 9" id="KW-0503">Monooxygenase</keyword>
<dbReference type="InterPro" id="IPR036396">
    <property type="entry name" value="Cyt_P450_sf"/>
</dbReference>
<dbReference type="Pfam" id="PF00067">
    <property type="entry name" value="p450"/>
    <property type="match status" value="1"/>
</dbReference>
<evidence type="ECO:0000256" key="5">
    <source>
        <dbReference type="ARBA" id="ARBA00023002"/>
    </source>
</evidence>
<dbReference type="GO" id="GO:0004497">
    <property type="term" value="F:monooxygenase activity"/>
    <property type="evidence" value="ECO:0007669"/>
    <property type="project" value="UniProtKB-KW"/>
</dbReference>
<evidence type="ECO:0000256" key="8">
    <source>
        <dbReference type="PIRSR" id="PIRSR602403-1"/>
    </source>
</evidence>
<evidence type="ECO:0000256" key="7">
    <source>
        <dbReference type="ARBA" id="ARBA00023033"/>
    </source>
</evidence>
<dbReference type="CDD" id="cd11041">
    <property type="entry name" value="CYP503A1-like"/>
    <property type="match status" value="1"/>
</dbReference>